<dbReference type="PANTHER" id="PTHR40396:SF1">
    <property type="entry name" value="ATPASE AAA-TYPE CORE DOMAIN-CONTAINING PROTEIN"/>
    <property type="match status" value="1"/>
</dbReference>
<dbReference type="SUPFAM" id="SSF52540">
    <property type="entry name" value="P-loop containing nucleoside triphosphate hydrolases"/>
    <property type="match status" value="1"/>
</dbReference>
<evidence type="ECO:0000259" key="1">
    <source>
        <dbReference type="Pfam" id="PF13304"/>
    </source>
</evidence>
<organism evidence="2 3">
    <name type="scientific">Segatella cerevisiae</name>
    <dbReference type="NCBI Taxonomy" id="2053716"/>
    <lineage>
        <taxon>Bacteria</taxon>
        <taxon>Pseudomonadati</taxon>
        <taxon>Bacteroidota</taxon>
        <taxon>Bacteroidia</taxon>
        <taxon>Bacteroidales</taxon>
        <taxon>Prevotellaceae</taxon>
        <taxon>Segatella</taxon>
    </lineage>
</organism>
<gene>
    <name evidence="2" type="ORF">NG821_10065</name>
</gene>
<dbReference type="Proteomes" id="UP001204015">
    <property type="component" value="Unassembled WGS sequence"/>
</dbReference>
<comment type="caution">
    <text evidence="2">The sequence shown here is derived from an EMBL/GenBank/DDBJ whole genome shotgun (WGS) entry which is preliminary data.</text>
</comment>
<sequence>MIKDFWVENYYSIKDRQEMDFEVRPSEEEWMRVEAAHGVYLSKLAVIYGANASGKSNMLKALQNIFDLLFTARTNRNDKVLSGHPFALTADKPTRMYVSFYTNSIRYDYTIEYNQRYIISEKLDYYPRRSKALFYERHFRGEDEQAAIKFGPGIGIKQKSLDTIIQNTLNNHTVLSTYGKVSLSDDARPIATLYHWIKNHVHGVMHMDDNSVVAQLQSVDKDPRRRKFYMQMLKKADFNISDFHILSDGDKESVSFVNTTNKEYFELPDDSQSAGTIRYITDLKYLYDAITGSHIYMLDELGEDLHYDLLLYYLNVFVYNSDNSQLIFTSQETSLLAENLFNEHRHNVWFVEKSHDTASSVYTRADDFGLHKNLSLYNSYRIGKLGAKPELGSPFINLD</sequence>
<name>A0ABT1BZQ2_9BACT</name>
<dbReference type="GO" id="GO:0005524">
    <property type="term" value="F:ATP binding"/>
    <property type="evidence" value="ECO:0007669"/>
    <property type="project" value="UniProtKB-KW"/>
</dbReference>
<dbReference type="RefSeq" id="WP_252761533.1">
    <property type="nucleotide sequence ID" value="NZ_JAMXLY010000041.1"/>
</dbReference>
<dbReference type="InterPro" id="IPR003959">
    <property type="entry name" value="ATPase_AAA_core"/>
</dbReference>
<feature type="domain" description="ATPase AAA-type core" evidence="1">
    <location>
        <begin position="44"/>
        <end position="336"/>
    </location>
</feature>
<accession>A0ABT1BZQ2</accession>
<dbReference type="InterPro" id="IPR027417">
    <property type="entry name" value="P-loop_NTPase"/>
</dbReference>
<keyword evidence="2" id="KW-0547">Nucleotide-binding</keyword>
<dbReference type="Gene3D" id="3.40.50.300">
    <property type="entry name" value="P-loop containing nucleotide triphosphate hydrolases"/>
    <property type="match status" value="1"/>
</dbReference>
<dbReference type="PANTHER" id="PTHR40396">
    <property type="entry name" value="ATPASE-LIKE PROTEIN"/>
    <property type="match status" value="1"/>
</dbReference>
<reference evidence="2 3" key="1">
    <citation type="submission" date="2022-06" db="EMBL/GenBank/DDBJ databases">
        <title>A taxonomic note on the genus Prevotella: Description of four novel genera and emended description of the genera Hallella and Xylanibacter.</title>
        <authorList>
            <person name="Hitch T.C.A."/>
        </authorList>
    </citation>
    <scope>NUCLEOTIDE SEQUENCE [LARGE SCALE GENOMIC DNA]</scope>
    <source>
        <strain evidence="2 3">DSM 100619</strain>
    </source>
</reference>
<evidence type="ECO:0000313" key="3">
    <source>
        <dbReference type="Proteomes" id="UP001204015"/>
    </source>
</evidence>
<proteinExistence type="predicted"/>
<evidence type="ECO:0000313" key="2">
    <source>
        <dbReference type="EMBL" id="MCO6026180.1"/>
    </source>
</evidence>
<protein>
    <submittedName>
        <fullName evidence="2">ATP-binding protein</fullName>
    </submittedName>
</protein>
<dbReference type="Pfam" id="PF13304">
    <property type="entry name" value="AAA_21"/>
    <property type="match status" value="1"/>
</dbReference>
<dbReference type="EMBL" id="JAMXLY010000041">
    <property type="protein sequence ID" value="MCO6026180.1"/>
    <property type="molecule type" value="Genomic_DNA"/>
</dbReference>
<keyword evidence="3" id="KW-1185">Reference proteome</keyword>
<keyword evidence="2" id="KW-0067">ATP-binding</keyword>